<dbReference type="Pfam" id="PF10173">
    <property type="entry name" value="Mit_KHE1"/>
    <property type="match status" value="1"/>
</dbReference>
<protein>
    <submittedName>
        <fullName evidence="3">Uncharacterized protein</fullName>
    </submittedName>
</protein>
<keyword evidence="2" id="KW-0812">Transmembrane</keyword>
<evidence type="ECO:0000313" key="4">
    <source>
        <dbReference type="Proteomes" id="UP000729402"/>
    </source>
</evidence>
<dbReference type="InterPro" id="IPR018786">
    <property type="entry name" value="Mit_KHE1"/>
</dbReference>
<feature type="region of interest" description="Disordered" evidence="1">
    <location>
        <begin position="1"/>
        <end position="34"/>
    </location>
</feature>
<gene>
    <name evidence="3" type="ORF">GUJ93_ZPchr0002g24940</name>
</gene>
<reference evidence="3" key="1">
    <citation type="journal article" date="2021" name="bioRxiv">
        <title>Whole Genome Assembly and Annotation of Northern Wild Rice, Zizania palustris L., Supports a Whole Genome Duplication in the Zizania Genus.</title>
        <authorList>
            <person name="Haas M."/>
            <person name="Kono T."/>
            <person name="Macchietto M."/>
            <person name="Millas R."/>
            <person name="McGilp L."/>
            <person name="Shao M."/>
            <person name="Duquette J."/>
            <person name="Hirsch C.N."/>
            <person name="Kimball J."/>
        </authorList>
    </citation>
    <scope>NUCLEOTIDE SEQUENCE</scope>
    <source>
        <tissue evidence="3">Fresh leaf tissue</tissue>
    </source>
</reference>
<dbReference type="PANTHER" id="PTHR28062">
    <property type="entry name" value="K+-H+ EXCHANGE-LIKE PROTEIN"/>
    <property type="match status" value="1"/>
</dbReference>
<proteinExistence type="predicted"/>
<dbReference type="PANTHER" id="PTHR28062:SF1">
    <property type="entry name" value="TRANSMEMBRANE PROTEIN"/>
    <property type="match status" value="1"/>
</dbReference>
<keyword evidence="2" id="KW-0472">Membrane</keyword>
<comment type="caution">
    <text evidence="3">The sequence shown here is derived from an EMBL/GenBank/DDBJ whole genome shotgun (WGS) entry which is preliminary data.</text>
</comment>
<name>A0A8J5VVL1_ZIZPA</name>
<accession>A0A8J5VVL1</accession>
<sequence length="323" mass="35877">MFAVPRKPPPRGATLDKAATTEPLRFASPPRRPTPTCTPLHAAAAMQGRVVVFPVKGRSWCFAFPRGAAAPGTRGGVDGALPPPPTVKDLWRGIAGGGRAASENAEAVVDFVAEKMNRAWIGFGSAPEGSMKNRIHSFGLKLLSRVRPSEVLLKSVTKDVSMLEIVHPASINPRLVRRRLRHIAVRGASVHRKFLYGSVCLLPVTSVFTVLPLPNIPFFWVLFRAYSHWRALQGSERLQLLVSDCPDQWKIFLEKQKEMSSRKDGSRCENTQYSPWNLQPSKKLDGLLARRNLNEGLDCDTISSICQAYDLDKIDVLKYRDLE</sequence>
<reference evidence="3" key="2">
    <citation type="submission" date="2021-02" db="EMBL/GenBank/DDBJ databases">
        <authorList>
            <person name="Kimball J.A."/>
            <person name="Haas M.W."/>
            <person name="Macchietto M."/>
            <person name="Kono T."/>
            <person name="Duquette J."/>
            <person name="Shao M."/>
        </authorList>
    </citation>
    <scope>NUCLEOTIDE SEQUENCE</scope>
    <source>
        <tissue evidence="3">Fresh leaf tissue</tissue>
    </source>
</reference>
<dbReference type="GO" id="GO:0006813">
    <property type="term" value="P:potassium ion transport"/>
    <property type="evidence" value="ECO:0007669"/>
    <property type="project" value="TreeGrafter"/>
</dbReference>
<evidence type="ECO:0000313" key="3">
    <source>
        <dbReference type="EMBL" id="KAG8058129.1"/>
    </source>
</evidence>
<dbReference type="OrthoDB" id="5562676at2759"/>
<keyword evidence="2" id="KW-1133">Transmembrane helix</keyword>
<keyword evidence="4" id="KW-1185">Reference proteome</keyword>
<dbReference type="GO" id="GO:0005743">
    <property type="term" value="C:mitochondrial inner membrane"/>
    <property type="evidence" value="ECO:0007669"/>
    <property type="project" value="TreeGrafter"/>
</dbReference>
<feature type="compositionally biased region" description="Pro residues" evidence="1">
    <location>
        <begin position="1"/>
        <end position="11"/>
    </location>
</feature>
<organism evidence="3 4">
    <name type="scientific">Zizania palustris</name>
    <name type="common">Northern wild rice</name>
    <dbReference type="NCBI Taxonomy" id="103762"/>
    <lineage>
        <taxon>Eukaryota</taxon>
        <taxon>Viridiplantae</taxon>
        <taxon>Streptophyta</taxon>
        <taxon>Embryophyta</taxon>
        <taxon>Tracheophyta</taxon>
        <taxon>Spermatophyta</taxon>
        <taxon>Magnoliopsida</taxon>
        <taxon>Liliopsida</taxon>
        <taxon>Poales</taxon>
        <taxon>Poaceae</taxon>
        <taxon>BOP clade</taxon>
        <taxon>Oryzoideae</taxon>
        <taxon>Oryzeae</taxon>
        <taxon>Zizaniinae</taxon>
        <taxon>Zizania</taxon>
    </lineage>
</organism>
<feature type="transmembrane region" description="Helical" evidence="2">
    <location>
        <begin position="194"/>
        <end position="223"/>
    </location>
</feature>
<dbReference type="EMBL" id="JAAALK010000287">
    <property type="protein sequence ID" value="KAG8058129.1"/>
    <property type="molecule type" value="Genomic_DNA"/>
</dbReference>
<evidence type="ECO:0000256" key="2">
    <source>
        <dbReference type="SAM" id="Phobius"/>
    </source>
</evidence>
<dbReference type="Proteomes" id="UP000729402">
    <property type="component" value="Unassembled WGS sequence"/>
</dbReference>
<dbReference type="AlphaFoldDB" id="A0A8J5VVL1"/>
<evidence type="ECO:0000256" key="1">
    <source>
        <dbReference type="SAM" id="MobiDB-lite"/>
    </source>
</evidence>
<dbReference type="GO" id="GO:1902600">
    <property type="term" value="P:proton transmembrane transport"/>
    <property type="evidence" value="ECO:0007669"/>
    <property type="project" value="TreeGrafter"/>
</dbReference>